<accession>A0A4E9ECG8</accession>
<proteinExistence type="predicted"/>
<evidence type="ECO:0000313" key="1">
    <source>
        <dbReference type="EMBL" id="CAG1993995.1"/>
    </source>
</evidence>
<gene>
    <name evidence="2" type="ORF">FUG_LOCUS187857</name>
    <name evidence="1" type="ORF">MDCFG202_LOCUS369397</name>
</gene>
<name>A0A4E9ECG8_GIBZA</name>
<evidence type="ECO:0000313" key="2">
    <source>
        <dbReference type="EMBL" id="VIO55874.1"/>
    </source>
</evidence>
<protein>
    <submittedName>
        <fullName evidence="2">Uncharacterized protein</fullName>
    </submittedName>
</protein>
<sequence>MKRPREEAVQKLNNLKGLGERTWVDKGEERERRGEGEPRIRSGVLGLNKVPGLRPSLIGPTEAWANRAWAAELNLAAAGH</sequence>
<dbReference type="Proteomes" id="UP000746612">
    <property type="component" value="Unassembled WGS sequence"/>
</dbReference>
<dbReference type="AlphaFoldDB" id="A0A4E9ECG8"/>
<reference evidence="1" key="2">
    <citation type="submission" date="2021-03" db="EMBL/GenBank/DDBJ databases">
        <authorList>
            <person name="Alouane T."/>
            <person name="Langin T."/>
            <person name="Bonhomme L."/>
        </authorList>
    </citation>
    <scope>NUCLEOTIDE SEQUENCE</scope>
    <source>
        <strain evidence="1">MDC_Fg202</strain>
    </source>
</reference>
<organism evidence="2">
    <name type="scientific">Gibberella zeae</name>
    <name type="common">Wheat head blight fungus</name>
    <name type="synonym">Fusarium graminearum</name>
    <dbReference type="NCBI Taxonomy" id="5518"/>
    <lineage>
        <taxon>Eukaryota</taxon>
        <taxon>Fungi</taxon>
        <taxon>Dikarya</taxon>
        <taxon>Ascomycota</taxon>
        <taxon>Pezizomycotina</taxon>
        <taxon>Sordariomycetes</taxon>
        <taxon>Hypocreomycetidae</taxon>
        <taxon>Hypocreales</taxon>
        <taxon>Nectriaceae</taxon>
        <taxon>Fusarium</taxon>
    </lineage>
</organism>
<reference evidence="2" key="1">
    <citation type="submission" date="2019-04" db="EMBL/GenBank/DDBJ databases">
        <authorList>
            <person name="Melise S."/>
            <person name="Noan J."/>
            <person name="Okalmin O."/>
        </authorList>
    </citation>
    <scope>NUCLEOTIDE SEQUENCE</scope>
    <source>
        <strain evidence="2">FN9</strain>
    </source>
</reference>
<dbReference type="EMBL" id="CAJPIJ010000153">
    <property type="protein sequence ID" value="CAG1993995.1"/>
    <property type="molecule type" value="Genomic_DNA"/>
</dbReference>
<dbReference type="EMBL" id="CAAKMV010000122">
    <property type="protein sequence ID" value="VIO55874.1"/>
    <property type="molecule type" value="Genomic_DNA"/>
</dbReference>